<dbReference type="EMBL" id="JAWHQM010000004">
    <property type="protein sequence ID" value="KAK5626924.1"/>
    <property type="molecule type" value="Genomic_DNA"/>
</dbReference>
<organism evidence="1 2">
    <name type="scientific">Xylaria bambusicola</name>
    <dbReference type="NCBI Taxonomy" id="326684"/>
    <lineage>
        <taxon>Eukaryota</taxon>
        <taxon>Fungi</taxon>
        <taxon>Dikarya</taxon>
        <taxon>Ascomycota</taxon>
        <taxon>Pezizomycotina</taxon>
        <taxon>Sordariomycetes</taxon>
        <taxon>Xylariomycetidae</taxon>
        <taxon>Xylariales</taxon>
        <taxon>Xylariaceae</taxon>
        <taxon>Xylaria</taxon>
    </lineage>
</organism>
<reference evidence="1 2" key="1">
    <citation type="submission" date="2023-10" db="EMBL/GenBank/DDBJ databases">
        <title>Draft genome sequence of Xylaria bambusicola isolate GMP-LS, the root and basal stem rot pathogen of sugarcane in Indonesia.</title>
        <authorList>
            <person name="Selvaraj P."/>
            <person name="Muralishankar V."/>
            <person name="Muruganantham S."/>
            <person name="Sp S."/>
            <person name="Haryani S."/>
            <person name="Lau K.J.X."/>
            <person name="Naqvi N.I."/>
        </authorList>
    </citation>
    <scope>NUCLEOTIDE SEQUENCE [LARGE SCALE GENOMIC DNA]</scope>
    <source>
        <strain evidence="1">GMP-LS</strain>
    </source>
</reference>
<proteinExistence type="predicted"/>
<evidence type="ECO:0000313" key="1">
    <source>
        <dbReference type="EMBL" id="KAK5626924.1"/>
    </source>
</evidence>
<dbReference type="AlphaFoldDB" id="A0AAN7UJA5"/>
<evidence type="ECO:0000313" key="2">
    <source>
        <dbReference type="Proteomes" id="UP001305414"/>
    </source>
</evidence>
<accession>A0AAN7UJA5</accession>
<keyword evidence="2" id="KW-1185">Reference proteome</keyword>
<gene>
    <name evidence="1" type="ORF">RRF57_002639</name>
</gene>
<dbReference type="Proteomes" id="UP001305414">
    <property type="component" value="Unassembled WGS sequence"/>
</dbReference>
<comment type="caution">
    <text evidence="1">The sequence shown here is derived from an EMBL/GenBank/DDBJ whole genome shotgun (WGS) entry which is preliminary data.</text>
</comment>
<sequence length="223" mass="23386">MVSLHVVSIDDNGKDDKGRSEENVTTVVVPDCVIVLSLHVVSQENRELGAIDGEPIKVTLLVILGRAGLCVAVIDPDPIVGPAGSCEEIPVDVEELDGGNMPDVDRAECVLLDDSPEKADDGLVVLGPPVDGVTTGLVKEGINVPELRLGPVIELFPIPRDEILLWPLNVSAPVFADVSICPDEAVPPVVELAVTLLVGFVLAADEELPGITEDSGNGFVPDL</sequence>
<protein>
    <submittedName>
        <fullName evidence="1">Uncharacterized protein</fullName>
    </submittedName>
</protein>
<name>A0AAN7UJA5_9PEZI</name>